<accession>A0A366IC17</accession>
<evidence type="ECO:0000259" key="1">
    <source>
        <dbReference type="Pfam" id="PF00583"/>
    </source>
</evidence>
<proteinExistence type="predicted"/>
<protein>
    <submittedName>
        <fullName evidence="2">Acetyltransferase (GNAT) family protein</fullName>
    </submittedName>
</protein>
<keyword evidence="3" id="KW-1185">Reference proteome</keyword>
<evidence type="ECO:0000313" key="2">
    <source>
        <dbReference type="EMBL" id="RBP68315.1"/>
    </source>
</evidence>
<dbReference type="GO" id="GO:0016747">
    <property type="term" value="F:acyltransferase activity, transferring groups other than amino-acyl groups"/>
    <property type="evidence" value="ECO:0007669"/>
    <property type="project" value="InterPro"/>
</dbReference>
<name>A0A366IC17_9FIRM</name>
<dbReference type="SUPFAM" id="SSF55729">
    <property type="entry name" value="Acyl-CoA N-acyltransferases (Nat)"/>
    <property type="match status" value="1"/>
</dbReference>
<dbReference type="EMBL" id="QNRX01000003">
    <property type="protein sequence ID" value="RBP68315.1"/>
    <property type="molecule type" value="Genomic_DNA"/>
</dbReference>
<evidence type="ECO:0000313" key="3">
    <source>
        <dbReference type="Proteomes" id="UP000253490"/>
    </source>
</evidence>
<gene>
    <name evidence="2" type="ORF">DES36_10376</name>
</gene>
<feature type="domain" description="N-acetyltransferase" evidence="1">
    <location>
        <begin position="34"/>
        <end position="116"/>
    </location>
</feature>
<keyword evidence="2" id="KW-0808">Transferase</keyword>
<sequence>MNIIIENGAKSDVDQIAQLYDDLNDFLKSGINYPGWKKGIYPNREDAEAGVAKRTLYVAKIAEKIVGSIILNHEPEPAYSKTSWKHKNADYSSIFVVHTFAVHPSHLKNGLGRYGLHHFKLYEKVL</sequence>
<reference evidence="2 3" key="1">
    <citation type="submission" date="2018-06" db="EMBL/GenBank/DDBJ databases">
        <title>Genomic Encyclopedia of Type Strains, Phase IV (KMG-IV): sequencing the most valuable type-strain genomes for metagenomic binning, comparative biology and taxonomic classification.</title>
        <authorList>
            <person name="Goeker M."/>
        </authorList>
    </citation>
    <scope>NUCLEOTIDE SEQUENCE [LARGE SCALE GENOMIC DNA]</scope>
    <source>
        <strain evidence="2 3">DSM 22112</strain>
    </source>
</reference>
<dbReference type="AlphaFoldDB" id="A0A366IC17"/>
<comment type="caution">
    <text evidence="2">The sequence shown here is derived from an EMBL/GenBank/DDBJ whole genome shotgun (WGS) entry which is preliminary data.</text>
</comment>
<dbReference type="RefSeq" id="WP_113919750.1">
    <property type="nucleotide sequence ID" value="NZ_QNRX01000003.1"/>
</dbReference>
<dbReference type="InterPro" id="IPR016181">
    <property type="entry name" value="Acyl_CoA_acyltransferase"/>
</dbReference>
<dbReference type="Pfam" id="PF00583">
    <property type="entry name" value="Acetyltransf_1"/>
    <property type="match status" value="1"/>
</dbReference>
<organism evidence="2 3">
    <name type="scientific">Alkalibaculum bacchi</name>
    <dbReference type="NCBI Taxonomy" id="645887"/>
    <lineage>
        <taxon>Bacteria</taxon>
        <taxon>Bacillati</taxon>
        <taxon>Bacillota</taxon>
        <taxon>Clostridia</taxon>
        <taxon>Eubacteriales</taxon>
        <taxon>Eubacteriaceae</taxon>
        <taxon>Alkalibaculum</taxon>
    </lineage>
</organism>
<dbReference type="OrthoDB" id="357176at2"/>
<dbReference type="Proteomes" id="UP000253490">
    <property type="component" value="Unassembled WGS sequence"/>
</dbReference>
<dbReference type="InterPro" id="IPR000182">
    <property type="entry name" value="GNAT_dom"/>
</dbReference>
<dbReference type="Gene3D" id="3.40.630.30">
    <property type="match status" value="1"/>
</dbReference>